<dbReference type="PANTHER" id="PTHR31511">
    <property type="entry name" value="PROTEIN CBG23764"/>
    <property type="match status" value="1"/>
</dbReference>
<dbReference type="InterPro" id="IPR043502">
    <property type="entry name" value="DNA/RNA_pol_sf"/>
</dbReference>
<evidence type="ECO:0000256" key="2">
    <source>
        <dbReference type="ARBA" id="ARBA00012417"/>
    </source>
</evidence>
<dbReference type="Pfam" id="PF03175">
    <property type="entry name" value="DNA_pol_B_2"/>
    <property type="match status" value="1"/>
</dbReference>
<organism evidence="10">
    <name type="scientific">Blastocystis hominis</name>
    <dbReference type="NCBI Taxonomy" id="12968"/>
    <lineage>
        <taxon>Eukaryota</taxon>
        <taxon>Sar</taxon>
        <taxon>Stramenopiles</taxon>
        <taxon>Bigyra</taxon>
        <taxon>Opalozoa</taxon>
        <taxon>Opalinata</taxon>
        <taxon>Blastocystidae</taxon>
        <taxon>Blastocystis</taxon>
    </lineage>
</organism>
<evidence type="ECO:0000256" key="1">
    <source>
        <dbReference type="ARBA" id="ARBA00005755"/>
    </source>
</evidence>
<dbReference type="Gene3D" id="3.30.420.10">
    <property type="entry name" value="Ribonuclease H-like superfamily/Ribonuclease H"/>
    <property type="match status" value="1"/>
</dbReference>
<dbReference type="GO" id="GO:0003887">
    <property type="term" value="F:DNA-directed DNA polymerase activity"/>
    <property type="evidence" value="ECO:0007669"/>
    <property type="project" value="UniProtKB-KW"/>
</dbReference>
<accession>D8M3K8</accession>
<keyword evidence="5" id="KW-0235">DNA replication</keyword>
<keyword evidence="7" id="KW-0238">DNA-binding</keyword>
<dbReference type="GeneID" id="24919755"/>
<keyword evidence="3" id="KW-0808">Transferase</keyword>
<comment type="similarity">
    <text evidence="1">Belongs to the DNA polymerase type-B family.</text>
</comment>
<evidence type="ECO:0000313" key="10">
    <source>
        <dbReference type="EMBL" id="CBK22481.2"/>
    </source>
</evidence>
<protein>
    <recommendedName>
        <fullName evidence="2">DNA-directed DNA polymerase</fullName>
        <ecNumber evidence="2">2.7.7.7</ecNumber>
    </recommendedName>
</protein>
<evidence type="ECO:0000256" key="4">
    <source>
        <dbReference type="ARBA" id="ARBA00022695"/>
    </source>
</evidence>
<dbReference type="AlphaFoldDB" id="D8M3K8"/>
<dbReference type="InterPro" id="IPR012337">
    <property type="entry name" value="RNaseH-like_sf"/>
</dbReference>
<dbReference type="GO" id="GO:0003677">
    <property type="term" value="F:DNA binding"/>
    <property type="evidence" value="ECO:0007669"/>
    <property type="project" value="UniProtKB-KW"/>
</dbReference>
<comment type="catalytic activity">
    <reaction evidence="8">
        <text>DNA(n) + a 2'-deoxyribonucleoside 5'-triphosphate = DNA(n+1) + diphosphate</text>
        <dbReference type="Rhea" id="RHEA:22508"/>
        <dbReference type="Rhea" id="RHEA-COMP:17339"/>
        <dbReference type="Rhea" id="RHEA-COMP:17340"/>
        <dbReference type="ChEBI" id="CHEBI:33019"/>
        <dbReference type="ChEBI" id="CHEBI:61560"/>
        <dbReference type="ChEBI" id="CHEBI:173112"/>
        <dbReference type="EC" id="2.7.7.7"/>
    </reaction>
</comment>
<name>D8M3K8_BLAHO</name>
<keyword evidence="6" id="KW-0239">DNA-directed DNA polymerase</keyword>
<dbReference type="SUPFAM" id="SSF53098">
    <property type="entry name" value="Ribonuclease H-like"/>
    <property type="match status" value="1"/>
</dbReference>
<evidence type="ECO:0000256" key="8">
    <source>
        <dbReference type="ARBA" id="ARBA00049244"/>
    </source>
</evidence>
<feature type="domain" description="DNA-directed DNA polymerase family B mitochondria/virus" evidence="9">
    <location>
        <begin position="258"/>
        <end position="603"/>
    </location>
</feature>
<dbReference type="InParanoid" id="D8M3K8"/>
<reference evidence="10" key="1">
    <citation type="submission" date="2010-02" db="EMBL/GenBank/DDBJ databases">
        <title>Sequencing and annotation of the Blastocystis hominis genome.</title>
        <authorList>
            <person name="Wincker P."/>
        </authorList>
    </citation>
    <scope>NUCLEOTIDE SEQUENCE</scope>
    <source>
        <strain evidence="10">Singapore isolate B</strain>
    </source>
</reference>
<evidence type="ECO:0000256" key="5">
    <source>
        <dbReference type="ARBA" id="ARBA00022705"/>
    </source>
</evidence>
<sequence length="868" mass="101296">MDYLVQLHESVKTYLFDELPLENSPSIEKDFRATTVCPFCRKKLEDDKVRHHAHVAGEYTTGKGEVRHFKAGQYICTCCTKCNLQLSFNKKNYRLPVYFHNGSHYDFTFIMKLIATMPGGNLEVIPTTEDKEMQIEYNGIQFKDSLKLISSPLRSIVAQTLGGNLDLYVHTKQQLRKYCESRGKQWDDKYIDLLTRKEPMFYSLIKSYESLNNTVIPSREQCIDDMKGEMMSQDEYDHMVKLWKTFGIKTWGEYYELYNVLDVTLMADAFEHFRNTTLNAFGVDPMHYITAPQMAYSLFLKVTMDGDHGESSFMTLARKWAQYIMRINANEGLEEKQLVKVFLNRMGEFYESKGIRLMETNDIDDFMRLLKNLRGGITQIVKRHAKVDIANKEQATSSQGIYYLDANNLYGGAMHRMMPYELVGVPERREVMEKINRDPNGWVQSLNTFGKYGFFVECDIEAPVELHDKFNDLPFFPVQKAGMYSDGIKKYAEKNDIVDKVKEVNTPKLICDLVPRRKYLVHYSLLQLGIQQGYRVTHIHHLIRFKQAPFIFEYVNMLSEKRAKSKTTVEKNLYKLLANSTYGKFVETGLKRMKVKFANTWNEREAIIQKHGYDMIAGTTMYSENLIGIKLNTPVRRVEKPFFIGFAILDMSKHIIYDFYYNVLKTTFDNVELLGQDTDSLIVQLHDRANIVHKMCDMYKSFDFSELDNTSYFYGELVKYYEHEVDKSKFPSLDSFLNFNKKLPGPIFKDEHNGHRITEFVGLRPKMYCLVDEKHVIHNAAKGVPRNVVIDGERMSVKNIDLYKRVLEAEKKKDAVIEGSFKRINNQAFDISTKEQTKTLMTCTDNKRWILDDNIHTLAFGHYRLKDM</sequence>
<keyword evidence="4" id="KW-0548">Nucleotidyltransferase</keyword>
<evidence type="ECO:0000313" key="11">
    <source>
        <dbReference type="Proteomes" id="UP000008312"/>
    </source>
</evidence>
<keyword evidence="11" id="KW-1185">Reference proteome</keyword>
<dbReference type="GO" id="GO:0006260">
    <property type="term" value="P:DNA replication"/>
    <property type="evidence" value="ECO:0007669"/>
    <property type="project" value="UniProtKB-KW"/>
</dbReference>
<dbReference type="InterPro" id="IPR036397">
    <property type="entry name" value="RNaseH_sf"/>
</dbReference>
<evidence type="ECO:0000256" key="7">
    <source>
        <dbReference type="ARBA" id="ARBA00023125"/>
    </source>
</evidence>
<dbReference type="GO" id="GO:0000166">
    <property type="term" value="F:nucleotide binding"/>
    <property type="evidence" value="ECO:0007669"/>
    <property type="project" value="InterPro"/>
</dbReference>
<evidence type="ECO:0000256" key="6">
    <source>
        <dbReference type="ARBA" id="ARBA00022932"/>
    </source>
</evidence>
<evidence type="ECO:0000259" key="9">
    <source>
        <dbReference type="Pfam" id="PF03175"/>
    </source>
</evidence>
<dbReference type="EC" id="2.7.7.7" evidence="2"/>
<dbReference type="OrthoDB" id="108321at2759"/>
<evidence type="ECO:0000256" key="3">
    <source>
        <dbReference type="ARBA" id="ARBA00022679"/>
    </source>
</evidence>
<gene>
    <name evidence="10" type="ORF">GSBLH_T00002600001</name>
</gene>
<dbReference type="InterPro" id="IPR004868">
    <property type="entry name" value="DNA-dir_DNA_pol_B_mt/vir"/>
</dbReference>
<dbReference type="SUPFAM" id="SSF56672">
    <property type="entry name" value="DNA/RNA polymerases"/>
    <property type="match status" value="1"/>
</dbReference>
<dbReference type="RefSeq" id="XP_012896529.1">
    <property type="nucleotide sequence ID" value="XM_013041075.1"/>
</dbReference>
<dbReference type="EMBL" id="FN668650">
    <property type="protein sequence ID" value="CBK22481.2"/>
    <property type="molecule type" value="Genomic_DNA"/>
</dbReference>
<dbReference type="PANTHER" id="PTHR31511:SF12">
    <property type="entry name" value="RHO TERMINATION FACTOR N-TERMINAL DOMAIN-CONTAINING PROTEIN"/>
    <property type="match status" value="1"/>
</dbReference>
<proteinExistence type="inferred from homology"/>
<dbReference type="Proteomes" id="UP000008312">
    <property type="component" value="Unassembled WGS sequence"/>
</dbReference>